<keyword evidence="3 9" id="KW-0812">Transmembrane</keyword>
<dbReference type="EMBL" id="CP021108">
    <property type="protein sequence ID" value="ARP81113.1"/>
    <property type="molecule type" value="Genomic_DNA"/>
</dbReference>
<feature type="domain" description="ABC transmembrane type-1" evidence="11">
    <location>
        <begin position="53"/>
        <end position="301"/>
    </location>
</feature>
<dbReference type="InterPro" id="IPR027417">
    <property type="entry name" value="P-loop_NTPase"/>
</dbReference>
<evidence type="ECO:0000256" key="8">
    <source>
        <dbReference type="SAM" id="MobiDB-lite"/>
    </source>
</evidence>
<dbReference type="PANTHER" id="PTHR24221">
    <property type="entry name" value="ATP-BINDING CASSETTE SUB-FAMILY B"/>
    <property type="match status" value="1"/>
</dbReference>
<dbReference type="InterPro" id="IPR039421">
    <property type="entry name" value="Type_1_exporter"/>
</dbReference>
<dbReference type="InterPro" id="IPR036640">
    <property type="entry name" value="ABC1_TM_sf"/>
</dbReference>
<keyword evidence="2" id="KW-1003">Cell membrane</keyword>
<evidence type="ECO:0000313" key="13">
    <source>
        <dbReference type="Proteomes" id="UP000194151"/>
    </source>
</evidence>
<accession>A0A1W6YKP4</accession>
<evidence type="ECO:0008006" key="14">
    <source>
        <dbReference type="Google" id="ProtNLM"/>
    </source>
</evidence>
<dbReference type="AlphaFoldDB" id="A0A1W6YKP4"/>
<dbReference type="Gene3D" id="1.20.1560.10">
    <property type="entry name" value="ABC transporter type 1, transmembrane domain"/>
    <property type="match status" value="1"/>
</dbReference>
<evidence type="ECO:0000259" key="10">
    <source>
        <dbReference type="PROSITE" id="PS50893"/>
    </source>
</evidence>
<dbReference type="GO" id="GO:0005524">
    <property type="term" value="F:ATP binding"/>
    <property type="evidence" value="ECO:0007669"/>
    <property type="project" value="UniProtKB-KW"/>
</dbReference>
<dbReference type="Gene3D" id="3.40.50.300">
    <property type="entry name" value="P-loop containing nucleotide triphosphate hydrolases"/>
    <property type="match status" value="1"/>
</dbReference>
<feature type="transmembrane region" description="Helical" evidence="9">
    <location>
        <begin position="46"/>
        <end position="64"/>
    </location>
</feature>
<dbReference type="InterPro" id="IPR003593">
    <property type="entry name" value="AAA+_ATPase"/>
</dbReference>
<dbReference type="KEGG" id="bgv:CAL12_09830"/>
<dbReference type="STRING" id="1416806.CAL12_09830"/>
<proteinExistence type="predicted"/>
<dbReference type="PROSITE" id="PS00211">
    <property type="entry name" value="ABC_TRANSPORTER_1"/>
    <property type="match status" value="1"/>
</dbReference>
<feature type="transmembrane region" description="Helical" evidence="9">
    <location>
        <begin position="277"/>
        <end position="297"/>
    </location>
</feature>
<evidence type="ECO:0000256" key="6">
    <source>
        <dbReference type="ARBA" id="ARBA00022989"/>
    </source>
</evidence>
<dbReference type="InterPro" id="IPR003439">
    <property type="entry name" value="ABC_transporter-like_ATP-bd"/>
</dbReference>
<dbReference type="Proteomes" id="UP000194151">
    <property type="component" value="Chromosome"/>
</dbReference>
<protein>
    <recommendedName>
        <fullName evidence="14">Thiol reductant ABC exporter subunit CydC</fullName>
    </recommendedName>
</protein>
<dbReference type="RefSeq" id="WP_086064319.1">
    <property type="nucleotide sequence ID" value="NZ_CP021108.1"/>
</dbReference>
<organism evidence="12 13">
    <name type="scientific">Bordetella genomosp. 8</name>
    <dbReference type="NCBI Taxonomy" id="1416806"/>
    <lineage>
        <taxon>Bacteria</taxon>
        <taxon>Pseudomonadati</taxon>
        <taxon>Pseudomonadota</taxon>
        <taxon>Betaproteobacteria</taxon>
        <taxon>Burkholderiales</taxon>
        <taxon>Alcaligenaceae</taxon>
        <taxon>Bordetella</taxon>
    </lineage>
</organism>
<evidence type="ECO:0000256" key="3">
    <source>
        <dbReference type="ARBA" id="ARBA00022692"/>
    </source>
</evidence>
<name>A0A1W6YKP4_9BORD</name>
<evidence type="ECO:0000256" key="7">
    <source>
        <dbReference type="ARBA" id="ARBA00023136"/>
    </source>
</evidence>
<comment type="subcellular location">
    <subcellularLocation>
        <location evidence="1">Cell membrane</location>
        <topology evidence="1">Multi-pass membrane protein</topology>
    </subcellularLocation>
</comment>
<dbReference type="SUPFAM" id="SSF52540">
    <property type="entry name" value="P-loop containing nucleoside triphosphate hydrolases"/>
    <property type="match status" value="1"/>
</dbReference>
<evidence type="ECO:0000256" key="2">
    <source>
        <dbReference type="ARBA" id="ARBA00022475"/>
    </source>
</evidence>
<feature type="transmembrane region" description="Helical" evidence="9">
    <location>
        <begin position="70"/>
        <end position="92"/>
    </location>
</feature>
<evidence type="ECO:0000259" key="11">
    <source>
        <dbReference type="PROSITE" id="PS50929"/>
    </source>
</evidence>
<keyword evidence="4" id="KW-0547">Nucleotide-binding</keyword>
<dbReference type="SMART" id="SM00382">
    <property type="entry name" value="AAA"/>
    <property type="match status" value="1"/>
</dbReference>
<keyword evidence="6 9" id="KW-1133">Transmembrane helix</keyword>
<feature type="region of interest" description="Disordered" evidence="8">
    <location>
        <begin position="1"/>
        <end position="28"/>
    </location>
</feature>
<dbReference type="Pfam" id="PF00005">
    <property type="entry name" value="ABC_tran"/>
    <property type="match status" value="1"/>
</dbReference>
<feature type="domain" description="ABC transporter" evidence="10">
    <location>
        <begin position="351"/>
        <end position="563"/>
    </location>
</feature>
<dbReference type="OrthoDB" id="9802264at2"/>
<dbReference type="GO" id="GO:0016887">
    <property type="term" value="F:ATP hydrolysis activity"/>
    <property type="evidence" value="ECO:0007669"/>
    <property type="project" value="InterPro"/>
</dbReference>
<dbReference type="PANTHER" id="PTHR24221:SF654">
    <property type="entry name" value="ATP-BINDING CASSETTE SUB-FAMILY B MEMBER 6"/>
    <property type="match status" value="1"/>
</dbReference>
<sequence length="563" mass="57647">MKTPFHFLPDQPARGPAPAPEATRAPRRSTVERFIRTQARLRRADLALAAASGAIAASAATLLLGLSGWFLAGAALAGSAGPAAVQAFNYLLPSAGMRGLAILRTAGRYGERLFGHRAAFAALAELRPLLFAGIAASPPHKALALSTGEASARLVQDVDAIEAAFVRRPAPWIAAAAAGAALAVLALASPWAPAAYALGVGAQLAIGRRLARRWCDEAGRDALRATGKLKDALGAYLPAAAELRCFGLTKGAIDAVMARDAELGAATLRRNHAQADLAAIHACITGATLLAIAILAAKAALPLLALAVLATLAAMEGTAPLLRAAQQHGALREAGARLDAAMDRDATAGESRDEAPSPAPGHAAALRIGASVFPAGSRVGIAGASGSGKTAMLQALLGLRAAPPSYFAVDGIALENRPIGWARSRFAYLPQESGLLTGTVADNLRLGAPLADDAALWQALADACLDARVRALPDGLQTWIGDGGLALSGGECRRLALARALLRPAPWLVLDEPTEGLDAGTEQRVIEALDARLGRTGQGLLLVSHRPAPLRLCRALIEASGAA</sequence>
<keyword evidence="7 9" id="KW-0472">Membrane</keyword>
<keyword evidence="13" id="KW-1185">Reference proteome</keyword>
<dbReference type="SUPFAM" id="SSF90123">
    <property type="entry name" value="ABC transporter transmembrane region"/>
    <property type="match status" value="1"/>
</dbReference>
<gene>
    <name evidence="12" type="ORF">CAL12_09830</name>
</gene>
<dbReference type="PROSITE" id="PS50893">
    <property type="entry name" value="ABC_TRANSPORTER_2"/>
    <property type="match status" value="1"/>
</dbReference>
<dbReference type="InterPro" id="IPR017871">
    <property type="entry name" value="ABC_transporter-like_CS"/>
</dbReference>
<dbReference type="PROSITE" id="PS50929">
    <property type="entry name" value="ABC_TM1F"/>
    <property type="match status" value="1"/>
</dbReference>
<feature type="compositionally biased region" description="Low complexity" evidence="8">
    <location>
        <begin position="12"/>
        <end position="23"/>
    </location>
</feature>
<reference evidence="12 13" key="1">
    <citation type="submission" date="2017-05" db="EMBL/GenBank/DDBJ databases">
        <title>Complete and WGS of Bordetella genogroups.</title>
        <authorList>
            <person name="Spilker T."/>
            <person name="LiPuma J."/>
        </authorList>
    </citation>
    <scope>NUCLEOTIDE SEQUENCE [LARGE SCALE GENOMIC DNA]</scope>
    <source>
        <strain evidence="12 13">AU19157</strain>
    </source>
</reference>
<dbReference type="InterPro" id="IPR011527">
    <property type="entry name" value="ABC1_TM_dom"/>
</dbReference>
<keyword evidence="5" id="KW-0067">ATP-binding</keyword>
<evidence type="ECO:0000256" key="1">
    <source>
        <dbReference type="ARBA" id="ARBA00004651"/>
    </source>
</evidence>
<evidence type="ECO:0000256" key="4">
    <source>
        <dbReference type="ARBA" id="ARBA00022741"/>
    </source>
</evidence>
<evidence type="ECO:0000256" key="5">
    <source>
        <dbReference type="ARBA" id="ARBA00022840"/>
    </source>
</evidence>
<dbReference type="GO" id="GO:0005886">
    <property type="term" value="C:plasma membrane"/>
    <property type="evidence" value="ECO:0007669"/>
    <property type="project" value="UniProtKB-SubCell"/>
</dbReference>
<evidence type="ECO:0000256" key="9">
    <source>
        <dbReference type="SAM" id="Phobius"/>
    </source>
</evidence>
<evidence type="ECO:0000313" key="12">
    <source>
        <dbReference type="EMBL" id="ARP81113.1"/>
    </source>
</evidence>
<dbReference type="GO" id="GO:0140359">
    <property type="term" value="F:ABC-type transporter activity"/>
    <property type="evidence" value="ECO:0007669"/>
    <property type="project" value="InterPro"/>
</dbReference>